<dbReference type="EMBL" id="JYDU01000133">
    <property type="protein sequence ID" value="KRX91614.1"/>
    <property type="molecule type" value="Genomic_DNA"/>
</dbReference>
<protein>
    <submittedName>
        <fullName evidence="8">Protein transport protein Sec16A</fullName>
    </submittedName>
</protein>
<dbReference type="Pfam" id="PF12931">
    <property type="entry name" value="TPR_Sec16"/>
    <property type="match status" value="1"/>
</dbReference>
<dbReference type="GO" id="GO:0070971">
    <property type="term" value="C:endoplasmic reticulum exit site"/>
    <property type="evidence" value="ECO:0007669"/>
    <property type="project" value="TreeGrafter"/>
</dbReference>
<feature type="compositionally biased region" description="Low complexity" evidence="6">
    <location>
        <begin position="1186"/>
        <end position="1208"/>
    </location>
</feature>
<dbReference type="Proteomes" id="UP000054815">
    <property type="component" value="Unassembled WGS sequence"/>
</dbReference>
<feature type="compositionally biased region" description="Basic and acidic residues" evidence="6">
    <location>
        <begin position="364"/>
        <end position="386"/>
    </location>
</feature>
<keyword evidence="3" id="KW-0813">Transport</keyword>
<feature type="compositionally biased region" description="Basic and acidic residues" evidence="6">
    <location>
        <begin position="250"/>
        <end position="260"/>
    </location>
</feature>
<feature type="region of interest" description="Disordered" evidence="6">
    <location>
        <begin position="292"/>
        <end position="400"/>
    </location>
</feature>
<dbReference type="CDD" id="cd09233">
    <property type="entry name" value="ACE1-Sec16-like"/>
    <property type="match status" value="1"/>
</dbReference>
<proteinExistence type="inferred from homology"/>
<feature type="region of interest" description="Disordered" evidence="6">
    <location>
        <begin position="1418"/>
        <end position="1455"/>
    </location>
</feature>
<evidence type="ECO:0000259" key="7">
    <source>
        <dbReference type="Pfam" id="PF12931"/>
    </source>
</evidence>
<dbReference type="STRING" id="6337.A0A0V0XUC8"/>
<dbReference type="GO" id="GO:0007030">
    <property type="term" value="P:Golgi organization"/>
    <property type="evidence" value="ECO:0007669"/>
    <property type="project" value="TreeGrafter"/>
</dbReference>
<feature type="domain" description="Sec16 Sec23-binding" evidence="7">
    <location>
        <begin position="713"/>
        <end position="941"/>
    </location>
</feature>
<gene>
    <name evidence="8" type="primary">SEC16A</name>
    <name evidence="8" type="ORF">T4E_8803</name>
</gene>
<dbReference type="PANTHER" id="PTHR13402">
    <property type="entry name" value="RGPR-RELATED"/>
    <property type="match status" value="1"/>
</dbReference>
<organism evidence="8 9">
    <name type="scientific">Trichinella pseudospiralis</name>
    <name type="common">Parasitic roundworm</name>
    <dbReference type="NCBI Taxonomy" id="6337"/>
    <lineage>
        <taxon>Eukaryota</taxon>
        <taxon>Metazoa</taxon>
        <taxon>Ecdysozoa</taxon>
        <taxon>Nematoda</taxon>
        <taxon>Enoplea</taxon>
        <taxon>Dorylaimia</taxon>
        <taxon>Trichinellida</taxon>
        <taxon>Trichinellidae</taxon>
        <taxon>Trichinella</taxon>
    </lineage>
</organism>
<evidence type="ECO:0000313" key="8">
    <source>
        <dbReference type="EMBL" id="KRX91614.1"/>
    </source>
</evidence>
<comment type="caution">
    <text evidence="8">The sequence shown here is derived from an EMBL/GenBank/DDBJ whole genome shotgun (WGS) entry which is preliminary data.</text>
</comment>
<sequence>LVMQSSADGDVSEAVEKAEPEFDWSQILNESEAANSGEFCQLESPLRQHPKSSGNLASLEVSASTNFTVQTSEPAEQVVKYFEHVESVSCGRRIDEAVENATAATATAAAADAAAHQGCQMESVRISDVDQRESASVERAISGSESGQSADNVHRPSSISLLAPRLNKQSTASLHRRFREAAAKSSVGFRRSSGQQLDRSASEVISLLPTKVTEVVSPVTLLPCTAADSSTTTGSGSRRPCQAVAAEVHSGSDEDREVKGRACRQRTKVSAMEPKVQSRRIAEVRRRRHYRRHYSEDEEEEERDDDDDDDDGQQYYRLPHVDYRTFQKSSGRSSGRRHQHNNNTQKREEYYDQRGALVRSMSRMSDREDNRYTVERSRRLQKEYRPKSAQSQLYDDDPYYDGDGGCYETPDDFYHSWRFQSHLDPRIKSLLQTPGWRQWLLEYFRLNGRWPTYDMVYWWSTKQRMALSGQTSHAVVGKAASSNTSALNSSSTAINQPVGDDPAVRGDLIKINEPYLYSQAHAIVRFGSGGNLIIYTSGKNSKALSTSIEIRSTWALLADCNGDSAVETALIREFPGPLDSQCTLKETVLQYCQKQLELFKSGSKFRDHSNLVLFFQMMMLLIRQNGVVSGVDLAELLLDELDPLAGDEDDDQQQCAVEYKSSSSTNSTDSETENGFVIARSADAVNGRRVLEPGRRQHVAAQTTNRAEKEFIRLLLHGSKKEALELAMGTQLWGHALFLAMKMSPHLHSTVMTRFANSVPLDSPLQTLYQMLSGGVPYASTRPLDGVNEWRAHLAMILANLTRDPADVESLQRQMYGVLSMGDSLANNGQTFAGQFCFICCQLLVGWDAFEGNAEREPLITLIGADRDGQQSVETVFATQKYLFTELVEYALALHWMNVKKASFWIRSLQKYKLQYALHLAEMGFRDEVLSYCKVLYKAMAYQFATTGLMPDRAHASIVYALASRFQRFDVEHESYIQSVANDYVQPEWLTSLKNLFQNILISGSAVLNDCEQHDGVEMKKMETIQSFESNLNAEANRSAASVQMMDPAPSAETSMQISFQRLQITQQQQILPNFSSDNAQVTAAVAKDDCTQFRSSNFTPNISAAVHHHTASVTAAADTVEATVISPFEEQQQNANNFITSVNRFTSDISGSFAAQCEDNVTNTFSLSSTMLDVKNNAMLIHQQQQQQQFHQAKQHQYQYSQQQQQQESDKITDEAKRNQSWLGKTMGGIIQKFIPKGANEMILPDDSKKSIVWDEQKKRWVNMNASDEDASVDVAPPPKTLPVEASSFSNYNAENDEQAFPSGILYMFAINNCCCCFEFICLPILNADVNKEFFNLNSVAANEVRPNRFAVGSQRYVNVMVSGDSAQPQLNSKSAFLPPMPAAVRDSDLRTSSAVQNFWVPEPPLDSDNAELATPFSDPFTQPVERIDDNHHQNHENDGGVTFMNPTRYSGQQ</sequence>
<evidence type="ECO:0000313" key="9">
    <source>
        <dbReference type="Proteomes" id="UP000054815"/>
    </source>
</evidence>
<comment type="subcellular location">
    <subcellularLocation>
        <location evidence="1">Endoplasmic reticulum</location>
    </subcellularLocation>
</comment>
<keyword evidence="5" id="KW-0931">ER-Golgi transport</keyword>
<feature type="compositionally biased region" description="Acidic residues" evidence="6">
    <location>
        <begin position="296"/>
        <end position="312"/>
    </location>
</feature>
<dbReference type="InterPro" id="IPR024298">
    <property type="entry name" value="Sec16_Sec23-bd"/>
</dbReference>
<evidence type="ECO:0000256" key="5">
    <source>
        <dbReference type="ARBA" id="ARBA00022892"/>
    </source>
</evidence>
<evidence type="ECO:0000256" key="1">
    <source>
        <dbReference type="ARBA" id="ARBA00004240"/>
    </source>
</evidence>
<dbReference type="GO" id="GO:0070973">
    <property type="term" value="P:protein localization to endoplasmic reticulum exit site"/>
    <property type="evidence" value="ECO:0007669"/>
    <property type="project" value="TreeGrafter"/>
</dbReference>
<dbReference type="Gene3D" id="1.25.40.1030">
    <property type="match status" value="1"/>
</dbReference>
<feature type="compositionally biased region" description="Polar residues" evidence="6">
    <location>
        <begin position="143"/>
        <end position="160"/>
    </location>
</feature>
<feature type="compositionally biased region" description="Basic and acidic residues" evidence="6">
    <location>
        <begin position="125"/>
        <end position="136"/>
    </location>
</feature>
<evidence type="ECO:0000256" key="6">
    <source>
        <dbReference type="SAM" id="MobiDB-lite"/>
    </source>
</evidence>
<feature type="compositionally biased region" description="Basic and acidic residues" evidence="6">
    <location>
        <begin position="1209"/>
        <end position="1219"/>
    </location>
</feature>
<keyword evidence="4" id="KW-0256">Endoplasmic reticulum</keyword>
<dbReference type="GO" id="GO:0016192">
    <property type="term" value="P:vesicle-mediated transport"/>
    <property type="evidence" value="ECO:0007669"/>
    <property type="project" value="UniProtKB-KW"/>
</dbReference>
<dbReference type="PANTHER" id="PTHR13402:SF6">
    <property type="entry name" value="SECRETORY 16, ISOFORM I"/>
    <property type="match status" value="1"/>
</dbReference>
<feature type="region of interest" description="Disordered" evidence="6">
    <location>
        <begin position="648"/>
        <end position="673"/>
    </location>
</feature>
<reference evidence="8 9" key="1">
    <citation type="submission" date="2015-01" db="EMBL/GenBank/DDBJ databases">
        <title>Evolution of Trichinella species and genotypes.</title>
        <authorList>
            <person name="Korhonen P.K."/>
            <person name="Edoardo P."/>
            <person name="Giuseppe L.R."/>
            <person name="Gasser R.B."/>
        </authorList>
    </citation>
    <scope>NUCLEOTIDE SEQUENCE [LARGE SCALE GENOMIC DNA]</scope>
    <source>
        <strain evidence="8">ISS141</strain>
    </source>
</reference>
<feature type="region of interest" description="Disordered" evidence="6">
    <location>
        <begin position="247"/>
        <end position="280"/>
    </location>
</feature>
<name>A0A0V0XUC8_TRIPS</name>
<dbReference type="GO" id="GO:0012507">
    <property type="term" value="C:ER to Golgi transport vesicle membrane"/>
    <property type="evidence" value="ECO:0007669"/>
    <property type="project" value="TreeGrafter"/>
</dbReference>
<evidence type="ECO:0000256" key="3">
    <source>
        <dbReference type="ARBA" id="ARBA00022448"/>
    </source>
</evidence>
<feature type="region of interest" description="Disordered" evidence="6">
    <location>
        <begin position="125"/>
        <end position="166"/>
    </location>
</feature>
<comment type="similarity">
    <text evidence="2">Belongs to the SEC16 family.</text>
</comment>
<feature type="non-terminal residue" evidence="8">
    <location>
        <position position="1"/>
    </location>
</feature>
<feature type="compositionally biased region" description="Polar residues" evidence="6">
    <location>
        <begin position="1446"/>
        <end position="1455"/>
    </location>
</feature>
<evidence type="ECO:0000256" key="2">
    <source>
        <dbReference type="ARBA" id="ARBA00005927"/>
    </source>
</evidence>
<accession>A0A0V0XUC8</accession>
<feature type="compositionally biased region" description="Basic and acidic residues" evidence="6">
    <location>
        <begin position="1427"/>
        <end position="1440"/>
    </location>
</feature>
<feature type="region of interest" description="Disordered" evidence="6">
    <location>
        <begin position="1186"/>
        <end position="1219"/>
    </location>
</feature>
<evidence type="ECO:0000256" key="4">
    <source>
        <dbReference type="ARBA" id="ARBA00022824"/>
    </source>
</evidence>